<comment type="catalytic activity">
    <reaction evidence="1">
        <text>[protein]-peptidylproline (omega=180) = [protein]-peptidylproline (omega=0)</text>
        <dbReference type="Rhea" id="RHEA:16237"/>
        <dbReference type="Rhea" id="RHEA-COMP:10747"/>
        <dbReference type="Rhea" id="RHEA-COMP:10748"/>
        <dbReference type="ChEBI" id="CHEBI:83833"/>
        <dbReference type="ChEBI" id="CHEBI:83834"/>
        <dbReference type="EC" id="5.2.1.8"/>
    </reaction>
</comment>
<dbReference type="Pfam" id="PF00397">
    <property type="entry name" value="WW"/>
    <property type="match status" value="1"/>
</dbReference>
<dbReference type="Pfam" id="PF00639">
    <property type="entry name" value="Rotamase"/>
    <property type="match status" value="1"/>
</dbReference>
<evidence type="ECO:0000256" key="5">
    <source>
        <dbReference type="PROSITE-ProRule" id="PRU00278"/>
    </source>
</evidence>
<dbReference type="EMBL" id="LASV01000395">
    <property type="protein sequence ID" value="KKA18989.1"/>
    <property type="molecule type" value="Genomic_DNA"/>
</dbReference>
<dbReference type="InterPro" id="IPR046357">
    <property type="entry name" value="PPIase_dom_sf"/>
</dbReference>
<feature type="domain" description="WW" evidence="6">
    <location>
        <begin position="5"/>
        <end position="39"/>
    </location>
</feature>
<gene>
    <name evidence="8" type="ORF">T310_7043</name>
</gene>
<dbReference type="SUPFAM" id="SSF54534">
    <property type="entry name" value="FKBP-like"/>
    <property type="match status" value="1"/>
</dbReference>
<dbReference type="FunFam" id="3.10.50.40:FF:000026">
    <property type="entry name" value="Peptidyl-prolyl cis-trans isomerase"/>
    <property type="match status" value="1"/>
</dbReference>
<dbReference type="RefSeq" id="XP_013325601.1">
    <property type="nucleotide sequence ID" value="XM_013470147.1"/>
</dbReference>
<dbReference type="FunFam" id="2.20.70.10:FF:000066">
    <property type="entry name" value="Peptidyl-prolyl cis-trans isomerase"/>
    <property type="match status" value="1"/>
</dbReference>
<evidence type="ECO:0000256" key="1">
    <source>
        <dbReference type="ARBA" id="ARBA00000971"/>
    </source>
</evidence>
<evidence type="ECO:0000256" key="2">
    <source>
        <dbReference type="ARBA" id="ARBA00013194"/>
    </source>
</evidence>
<dbReference type="PROSITE" id="PS01159">
    <property type="entry name" value="WW_DOMAIN_1"/>
    <property type="match status" value="1"/>
</dbReference>
<dbReference type="STRING" id="1408163.A0A0F4YL81"/>
<dbReference type="Gene3D" id="3.10.50.40">
    <property type="match status" value="1"/>
</dbReference>
<evidence type="ECO:0000259" key="7">
    <source>
        <dbReference type="PROSITE" id="PS50198"/>
    </source>
</evidence>
<feature type="domain" description="PpiC" evidence="7">
    <location>
        <begin position="67"/>
        <end position="176"/>
    </location>
</feature>
<dbReference type="CDD" id="cd00201">
    <property type="entry name" value="WW"/>
    <property type="match status" value="1"/>
</dbReference>
<dbReference type="GO" id="GO:0005634">
    <property type="term" value="C:nucleus"/>
    <property type="evidence" value="ECO:0007669"/>
    <property type="project" value="TreeGrafter"/>
</dbReference>
<organism evidence="8 9">
    <name type="scientific">Rasamsonia emersonii (strain ATCC 16479 / CBS 393.64 / IMI 116815)</name>
    <dbReference type="NCBI Taxonomy" id="1408163"/>
    <lineage>
        <taxon>Eukaryota</taxon>
        <taxon>Fungi</taxon>
        <taxon>Dikarya</taxon>
        <taxon>Ascomycota</taxon>
        <taxon>Pezizomycotina</taxon>
        <taxon>Eurotiomycetes</taxon>
        <taxon>Eurotiomycetidae</taxon>
        <taxon>Eurotiales</taxon>
        <taxon>Trichocomaceae</taxon>
        <taxon>Rasamsonia</taxon>
    </lineage>
</organism>
<dbReference type="OrthoDB" id="2530521at2759"/>
<dbReference type="GO" id="GO:0005829">
    <property type="term" value="C:cytosol"/>
    <property type="evidence" value="ECO:0007669"/>
    <property type="project" value="TreeGrafter"/>
</dbReference>
<dbReference type="InterPro" id="IPR001202">
    <property type="entry name" value="WW_dom"/>
</dbReference>
<dbReference type="PROSITE" id="PS50020">
    <property type="entry name" value="WW_DOMAIN_2"/>
    <property type="match status" value="1"/>
</dbReference>
<dbReference type="GO" id="GO:0060261">
    <property type="term" value="P:positive regulation of transcription initiation by RNA polymerase II"/>
    <property type="evidence" value="ECO:0007669"/>
    <property type="project" value="UniProtKB-ARBA"/>
</dbReference>
<dbReference type="SMART" id="SM00456">
    <property type="entry name" value="WW"/>
    <property type="match status" value="1"/>
</dbReference>
<evidence type="ECO:0000259" key="6">
    <source>
        <dbReference type="PROSITE" id="PS50020"/>
    </source>
</evidence>
<protein>
    <recommendedName>
        <fullName evidence="2">peptidylprolyl isomerase</fullName>
        <ecNumber evidence="2">5.2.1.8</ecNumber>
    </recommendedName>
</protein>
<name>A0A0F4YL81_RASE3</name>
<evidence type="ECO:0000256" key="3">
    <source>
        <dbReference type="ARBA" id="ARBA00023110"/>
    </source>
</evidence>
<dbReference type="GO" id="GO:0003755">
    <property type="term" value="F:peptidyl-prolyl cis-trans isomerase activity"/>
    <property type="evidence" value="ECO:0007669"/>
    <property type="project" value="UniProtKB-KW"/>
</dbReference>
<dbReference type="PANTHER" id="PTHR10657:SF4">
    <property type="entry name" value="PEPTIDYL-PROLYL CIS-TRANS ISOMERASE-RELATED"/>
    <property type="match status" value="1"/>
</dbReference>
<accession>A0A0F4YL81</accession>
<dbReference type="InterPro" id="IPR036020">
    <property type="entry name" value="WW_dom_sf"/>
</dbReference>
<dbReference type="SUPFAM" id="SSF51045">
    <property type="entry name" value="WW domain"/>
    <property type="match status" value="1"/>
</dbReference>
<proteinExistence type="predicted"/>
<sequence>MADITGLPFGWEVRHSNSKNLPYYFNPMTKESRWEPPPGTDTEKLKVYMAQYHSGPMHPAHSGLGNEGKIRCAHLLIKHRDSRRPSSWREAEITRSKEEAIEILRGHERRIKSGEARLGDIALTESDCSSARKKGDLGFFGRGEMQKEFEEAAFALQPGQISGIVETASGVHLIERWILAHTKHSMCSTRNYRARILQDLSYEIDRYLCLVKTPSILRNKILESNTFTSPVLCISNAVHSTVNVLPALNLKYFPGIQVSFSAPPSWKNHPSAQEIDLHYPCQQAAASVNAIAFCGINSVAANRLNRLQPIDRIMFNPYQPLPMLYQQQRDPTQRFRSLPYIYDWQQTPFPLYVGAVIPPAVARQLEHVRAAASAASSAIRTIDRLWRKRYHFLCPSTNAETHAAHVRAINLLVKWKEAFQGPGGRGLHETLAPPPKIPAYLVSDVTIDEKTYHEFFVTLTHLREQYLQGAHMQWMAAKRNLEELLIDAPISEMDRHNWLRWWVSYLGKMKVWELRVQEMVPPSWDEICAEVSELVEMAVDMTGSLDEELSLPVTDATF</sequence>
<evidence type="ECO:0000313" key="8">
    <source>
        <dbReference type="EMBL" id="KKA18989.1"/>
    </source>
</evidence>
<dbReference type="InterPro" id="IPR000297">
    <property type="entry name" value="PPIase_PpiC"/>
</dbReference>
<keyword evidence="9" id="KW-1185">Reference proteome</keyword>
<dbReference type="Gene3D" id="2.20.70.10">
    <property type="match status" value="1"/>
</dbReference>
<dbReference type="EC" id="5.2.1.8" evidence="2"/>
<keyword evidence="3 5" id="KW-0697">Rotamase</keyword>
<evidence type="ECO:0000256" key="4">
    <source>
        <dbReference type="ARBA" id="ARBA00023235"/>
    </source>
</evidence>
<evidence type="ECO:0000313" key="9">
    <source>
        <dbReference type="Proteomes" id="UP000053958"/>
    </source>
</evidence>
<keyword evidence="4 5" id="KW-0413">Isomerase</keyword>
<dbReference type="Proteomes" id="UP000053958">
    <property type="component" value="Unassembled WGS sequence"/>
</dbReference>
<dbReference type="PROSITE" id="PS50198">
    <property type="entry name" value="PPIC_PPIASE_2"/>
    <property type="match status" value="1"/>
</dbReference>
<comment type="caution">
    <text evidence="8">The sequence shown here is derived from an EMBL/GenBank/DDBJ whole genome shotgun (WGS) entry which is preliminary data.</text>
</comment>
<reference evidence="8 9" key="1">
    <citation type="submission" date="2015-04" db="EMBL/GenBank/DDBJ databases">
        <authorList>
            <person name="Heijne W.H."/>
            <person name="Fedorova N.D."/>
            <person name="Nierman W.C."/>
            <person name="Vollebregt A.W."/>
            <person name="Zhao Z."/>
            <person name="Wu L."/>
            <person name="Kumar M."/>
            <person name="Stam H."/>
            <person name="van den Berg M.A."/>
            <person name="Pel H.J."/>
        </authorList>
    </citation>
    <scope>NUCLEOTIDE SEQUENCE [LARGE SCALE GENOMIC DNA]</scope>
    <source>
        <strain evidence="8 9">CBS 393.64</strain>
    </source>
</reference>
<dbReference type="GeneID" id="25319319"/>
<dbReference type="InterPro" id="IPR051370">
    <property type="entry name" value="PPIase_Pin1"/>
</dbReference>
<dbReference type="PANTHER" id="PTHR10657">
    <property type="entry name" value="PEPTIDYL-PROLYL CIS-TRANS ISOMERASE"/>
    <property type="match status" value="1"/>
</dbReference>
<dbReference type="AlphaFoldDB" id="A0A0F4YL81"/>